<accession>A0A5P2H7Q7</accession>
<dbReference type="RefSeq" id="WP_150373601.1">
    <property type="nucleotide sequence ID" value="NZ_CP044065.1"/>
</dbReference>
<keyword evidence="1" id="KW-0472">Membrane</keyword>
<reference evidence="2 3" key="1">
    <citation type="submission" date="2019-09" db="EMBL/GenBank/DDBJ databases">
        <title>FDA dAtabase for Regulatory Grade micrObial Sequences (FDA-ARGOS): Supporting development and validation of Infectious Disease Dx tests.</title>
        <authorList>
            <person name="Sciortino C."/>
            <person name="Tallon L."/>
            <person name="Sadzewicz L."/>
            <person name="Vavikolanu K."/>
            <person name="Mehta A."/>
            <person name="Aluvathingal J."/>
            <person name="Nadendla S."/>
            <person name="Nandy P."/>
            <person name="Geyer C."/>
            <person name="Yan Y."/>
            <person name="Sichtig H."/>
        </authorList>
    </citation>
    <scope>NUCLEOTIDE SEQUENCE [LARGE SCALE GENOMIC DNA]</scope>
    <source>
        <strain evidence="2 3">FDAARGOS_664</strain>
    </source>
</reference>
<keyword evidence="1" id="KW-0812">Transmembrane</keyword>
<keyword evidence="1" id="KW-1133">Transmembrane helix</keyword>
<dbReference type="EMBL" id="CP044065">
    <property type="protein sequence ID" value="QET03523.1"/>
    <property type="molecule type" value="Genomic_DNA"/>
</dbReference>
<name>A0A5P2H7Q7_9BURK</name>
<feature type="transmembrane region" description="Helical" evidence="1">
    <location>
        <begin position="58"/>
        <end position="76"/>
    </location>
</feature>
<sequence>MFGMLVVGALVGFVARMTHPAGRVVSLIAAPVLGAAGALLAFYGGRALHLFTDGQLMGWGAAILGAALVVALWGLVRPRTATRRAR</sequence>
<proteinExistence type="predicted"/>
<dbReference type="AlphaFoldDB" id="A0A5P2H7Q7"/>
<protein>
    <recommendedName>
        <fullName evidence="4">GlsB/YeaQ/YmgE family stress response membrane protein</fullName>
    </recommendedName>
</protein>
<evidence type="ECO:0008006" key="4">
    <source>
        <dbReference type="Google" id="ProtNLM"/>
    </source>
</evidence>
<organism evidence="2 3">
    <name type="scientific">Cupriavidus pauculus</name>
    <dbReference type="NCBI Taxonomy" id="82633"/>
    <lineage>
        <taxon>Bacteria</taxon>
        <taxon>Pseudomonadati</taxon>
        <taxon>Pseudomonadota</taxon>
        <taxon>Betaproteobacteria</taxon>
        <taxon>Burkholderiales</taxon>
        <taxon>Burkholderiaceae</taxon>
        <taxon>Cupriavidus</taxon>
    </lineage>
</organism>
<evidence type="ECO:0000313" key="3">
    <source>
        <dbReference type="Proteomes" id="UP000322822"/>
    </source>
</evidence>
<evidence type="ECO:0000313" key="2">
    <source>
        <dbReference type="EMBL" id="QET03523.1"/>
    </source>
</evidence>
<gene>
    <name evidence="2" type="ORF">FOB72_16690</name>
</gene>
<evidence type="ECO:0000256" key="1">
    <source>
        <dbReference type="SAM" id="Phobius"/>
    </source>
</evidence>
<dbReference type="Proteomes" id="UP000322822">
    <property type="component" value="Chromosome 1"/>
</dbReference>